<dbReference type="EMBL" id="CP027569">
    <property type="protein sequence ID" value="AVO27496.1"/>
    <property type="molecule type" value="Genomic_DNA"/>
</dbReference>
<dbReference type="InterPro" id="IPR039430">
    <property type="entry name" value="Thymidylate_kin-like_dom"/>
</dbReference>
<dbReference type="Pfam" id="PF02223">
    <property type="entry name" value="Thymidylate_kin"/>
    <property type="match status" value="1"/>
</dbReference>
<evidence type="ECO:0000313" key="3">
    <source>
        <dbReference type="Proteomes" id="UP000238358"/>
    </source>
</evidence>
<accession>A0A2S0M7T3</accession>
<protein>
    <recommendedName>
        <fullName evidence="1">Thymidylate kinase-like domain-containing protein</fullName>
    </recommendedName>
</protein>
<proteinExistence type="predicted"/>
<gene>
    <name evidence="2" type="ORF">C6Y28_07720</name>
</gene>
<dbReference type="Proteomes" id="UP000238358">
    <property type="component" value="Chromosome"/>
</dbReference>
<evidence type="ECO:0000259" key="1">
    <source>
        <dbReference type="Pfam" id="PF02223"/>
    </source>
</evidence>
<dbReference type="SUPFAM" id="SSF52540">
    <property type="entry name" value="P-loop containing nucleoside triphosphate hydrolases"/>
    <property type="match status" value="1"/>
</dbReference>
<dbReference type="Gene3D" id="3.40.50.300">
    <property type="entry name" value="P-loop containing nucleotide triphosphate hydrolases"/>
    <property type="match status" value="1"/>
</dbReference>
<feature type="domain" description="Thymidylate kinase-like" evidence="1">
    <location>
        <begin position="5"/>
        <end position="176"/>
    </location>
</feature>
<dbReference type="InterPro" id="IPR027417">
    <property type="entry name" value="P-loop_NTPase"/>
</dbReference>
<sequence length="197" mass="22603">MKLVIEGMDGVGKSTIAKKVAKKYHMKYVDGLLKTYFEDKGFSQEEIAAIVKGVESFYDHKDSRIRTWIMGFANIFNLLNYPGDVVIDRHCLTTFFYNGDDQSKPLYKVMQQVAGKPDLIIILTATPETRIHRLKHRDAADRDLQEKEKLTDGYDRFIEAANLLDVPYQLVATDQRNEDQVFQAVCQVIDAYKKTGK</sequence>
<reference evidence="2 3" key="1">
    <citation type="journal article" date="2018" name="Genome Announc.">
        <title>Complete genomes of two Megasphaera elsdenii strains, NCIMB 702410 and ATCC 25940.</title>
        <authorList>
            <person name="Hatmaker E.A."/>
            <person name="O'Dell K."/>
            <person name="Riley L.A."/>
            <person name="Klingeman D.M."/>
            <person name="Guss A.M."/>
        </authorList>
    </citation>
    <scope>NUCLEOTIDE SEQUENCE [LARGE SCALE GENOMIC DNA]</scope>
    <source>
        <strain evidence="2 3">NCIMB702410</strain>
    </source>
</reference>
<organism evidence="2 3">
    <name type="scientific">Megasphaera elsdenii</name>
    <dbReference type="NCBI Taxonomy" id="907"/>
    <lineage>
        <taxon>Bacteria</taxon>
        <taxon>Bacillati</taxon>
        <taxon>Bacillota</taxon>
        <taxon>Negativicutes</taxon>
        <taxon>Veillonellales</taxon>
        <taxon>Veillonellaceae</taxon>
        <taxon>Megasphaera</taxon>
    </lineage>
</organism>
<name>A0A2S0M7T3_MEGEL</name>
<evidence type="ECO:0000313" key="2">
    <source>
        <dbReference type="EMBL" id="AVO27496.1"/>
    </source>
</evidence>
<dbReference type="OrthoDB" id="9774907at2"/>
<dbReference type="RefSeq" id="WP_027895888.1">
    <property type="nucleotide sequence ID" value="NZ_CP027569.1"/>
</dbReference>
<dbReference type="AlphaFoldDB" id="A0A2S0M7T3"/>